<gene>
    <name evidence="2" type="ORF">MtrunA17_Chr3g0106571</name>
</gene>
<reference evidence="2" key="1">
    <citation type="journal article" date="2018" name="Nat. Plants">
        <title>Whole-genome landscape of Medicago truncatula symbiotic genes.</title>
        <authorList>
            <person name="Pecrix Y."/>
            <person name="Gamas P."/>
            <person name="Carrere S."/>
        </authorList>
    </citation>
    <scope>NUCLEOTIDE SEQUENCE</scope>
    <source>
        <tissue evidence="2">Leaves</tissue>
    </source>
</reference>
<dbReference type="GO" id="GO:0030170">
    <property type="term" value="F:pyridoxal phosphate binding"/>
    <property type="evidence" value="ECO:0007669"/>
    <property type="project" value="InterPro"/>
</dbReference>
<organism evidence="2">
    <name type="scientific">Medicago truncatula</name>
    <name type="common">Barrel medic</name>
    <name type="synonym">Medicago tribuloides</name>
    <dbReference type="NCBI Taxonomy" id="3880"/>
    <lineage>
        <taxon>Eukaryota</taxon>
        <taxon>Viridiplantae</taxon>
        <taxon>Streptophyta</taxon>
        <taxon>Embryophyta</taxon>
        <taxon>Tracheophyta</taxon>
        <taxon>Spermatophyta</taxon>
        <taxon>Magnoliopsida</taxon>
        <taxon>eudicotyledons</taxon>
        <taxon>Gunneridae</taxon>
        <taxon>Pentapetalae</taxon>
        <taxon>rosids</taxon>
        <taxon>fabids</taxon>
        <taxon>Fabales</taxon>
        <taxon>Fabaceae</taxon>
        <taxon>Papilionoideae</taxon>
        <taxon>50 kb inversion clade</taxon>
        <taxon>NPAAA clade</taxon>
        <taxon>Hologalegina</taxon>
        <taxon>IRL clade</taxon>
        <taxon>Trifolieae</taxon>
        <taxon>Medicago</taxon>
    </lineage>
</organism>
<dbReference type="EC" id="2.6.1.44" evidence="2"/>
<dbReference type="SUPFAM" id="SSF53383">
    <property type="entry name" value="PLP-dependent transferases"/>
    <property type="match status" value="1"/>
</dbReference>
<dbReference type="Pfam" id="PF00202">
    <property type="entry name" value="Aminotran_3"/>
    <property type="match status" value="1"/>
</dbReference>
<dbReference type="InterPro" id="IPR015422">
    <property type="entry name" value="PyrdxlP-dep_Trfase_small"/>
</dbReference>
<dbReference type="InterPro" id="IPR015424">
    <property type="entry name" value="PyrdxlP-dep_Trfase"/>
</dbReference>
<dbReference type="Gramene" id="rna16026">
    <property type="protein sequence ID" value="RHN67793.1"/>
    <property type="gene ID" value="gene16026"/>
</dbReference>
<proteinExistence type="inferred from homology"/>
<accession>A0A396ITI2</accession>
<name>A0A396ITI2_MEDTR</name>
<sequence>MEKHEIIGDVRGRGMLLGVELVKDRKLKTPVKDENMQILEQMKDMGVLVGKGGFYGNVLRITPPLCFNKEDADFLVDVMDYTMSKM</sequence>
<dbReference type="PANTHER" id="PTHR45688">
    <property type="match status" value="1"/>
</dbReference>
<dbReference type="Proteomes" id="UP000265566">
    <property type="component" value="Chromosome 3"/>
</dbReference>
<keyword evidence="2" id="KW-0032">Aminotransferase</keyword>
<dbReference type="GO" id="GO:0008453">
    <property type="term" value="F:alanine-glyoxylate transaminase activity"/>
    <property type="evidence" value="ECO:0007669"/>
    <property type="project" value="UniProtKB-EC"/>
</dbReference>
<protein>
    <submittedName>
        <fullName evidence="2">Putative alanine--glyoxylate transaminase</fullName>
        <ecNumber evidence="2">2.6.1.44</ecNumber>
    </submittedName>
</protein>
<dbReference type="AlphaFoldDB" id="A0A396ITI2"/>
<evidence type="ECO:0000313" key="2">
    <source>
        <dbReference type="EMBL" id="RHN67793.1"/>
    </source>
</evidence>
<keyword evidence="2" id="KW-0808">Transferase</keyword>
<dbReference type="InterPro" id="IPR005814">
    <property type="entry name" value="Aminotrans_3"/>
</dbReference>
<comment type="caution">
    <text evidence="2">The sequence shown here is derived from an EMBL/GenBank/DDBJ whole genome shotgun (WGS) entry which is preliminary data.</text>
</comment>
<dbReference type="EMBL" id="PSQE01000003">
    <property type="protein sequence ID" value="RHN67793.1"/>
    <property type="molecule type" value="Genomic_DNA"/>
</dbReference>
<evidence type="ECO:0000256" key="1">
    <source>
        <dbReference type="ARBA" id="ARBA00008954"/>
    </source>
</evidence>
<comment type="similarity">
    <text evidence="1">Belongs to the class-III pyridoxal-phosphate-dependent aminotransferase family.</text>
</comment>
<dbReference type="Gene3D" id="3.90.1150.10">
    <property type="entry name" value="Aspartate Aminotransferase, domain 1"/>
    <property type="match status" value="1"/>
</dbReference>
<dbReference type="PANTHER" id="PTHR45688:SF16">
    <property type="entry name" value="ALANINE-GLYOXYLATE AMINOTRANSFERASE-LIKE PROTEIN"/>
    <property type="match status" value="1"/>
</dbReference>